<keyword evidence="3" id="KW-0479">Metal-binding</keyword>
<dbReference type="Pfam" id="PF07687">
    <property type="entry name" value="M20_dimer"/>
    <property type="match status" value="1"/>
</dbReference>
<dbReference type="EMBL" id="JARJCW010000034">
    <property type="protein sequence ID" value="KAJ7208290.1"/>
    <property type="molecule type" value="Genomic_DNA"/>
</dbReference>
<dbReference type="SUPFAM" id="SSF55031">
    <property type="entry name" value="Bacterial exopeptidase dimerisation domain"/>
    <property type="match status" value="1"/>
</dbReference>
<evidence type="ECO:0000256" key="3">
    <source>
        <dbReference type="ARBA" id="ARBA00022723"/>
    </source>
</evidence>
<evidence type="ECO:0000256" key="1">
    <source>
        <dbReference type="ARBA" id="ARBA00006247"/>
    </source>
</evidence>
<protein>
    <recommendedName>
        <fullName evidence="6">Peptidase M20 dimerisation domain-containing protein</fullName>
    </recommendedName>
</protein>
<dbReference type="GO" id="GO:0051603">
    <property type="term" value="P:proteolysis involved in protein catabolic process"/>
    <property type="evidence" value="ECO:0007669"/>
    <property type="project" value="TreeGrafter"/>
</dbReference>
<evidence type="ECO:0000313" key="7">
    <source>
        <dbReference type="EMBL" id="KAJ7208290.1"/>
    </source>
</evidence>
<proteinExistence type="inferred from homology"/>
<dbReference type="SUPFAM" id="SSF53187">
    <property type="entry name" value="Zn-dependent exopeptidases"/>
    <property type="match status" value="1"/>
</dbReference>
<dbReference type="GO" id="GO:0046872">
    <property type="term" value="F:metal ion binding"/>
    <property type="evidence" value="ECO:0007669"/>
    <property type="project" value="UniProtKB-KW"/>
</dbReference>
<organism evidence="7 8">
    <name type="scientific">Mycena pura</name>
    <dbReference type="NCBI Taxonomy" id="153505"/>
    <lineage>
        <taxon>Eukaryota</taxon>
        <taxon>Fungi</taxon>
        <taxon>Dikarya</taxon>
        <taxon>Basidiomycota</taxon>
        <taxon>Agaricomycotina</taxon>
        <taxon>Agaricomycetes</taxon>
        <taxon>Agaricomycetidae</taxon>
        <taxon>Agaricales</taxon>
        <taxon>Marasmiineae</taxon>
        <taxon>Mycenaceae</taxon>
        <taxon>Mycena</taxon>
    </lineage>
</organism>
<dbReference type="GO" id="GO:0004180">
    <property type="term" value="F:carboxypeptidase activity"/>
    <property type="evidence" value="ECO:0007669"/>
    <property type="project" value="TreeGrafter"/>
</dbReference>
<dbReference type="InterPro" id="IPR047177">
    <property type="entry name" value="Pept_M20A"/>
</dbReference>
<dbReference type="Gene3D" id="3.40.630.10">
    <property type="entry name" value="Zn peptidases"/>
    <property type="match status" value="1"/>
</dbReference>
<reference evidence="7" key="1">
    <citation type="submission" date="2023-03" db="EMBL/GenBank/DDBJ databases">
        <title>Massive genome expansion in bonnet fungi (Mycena s.s.) driven by repeated elements and novel gene families across ecological guilds.</title>
        <authorList>
            <consortium name="Lawrence Berkeley National Laboratory"/>
            <person name="Harder C.B."/>
            <person name="Miyauchi S."/>
            <person name="Viragh M."/>
            <person name="Kuo A."/>
            <person name="Thoen E."/>
            <person name="Andreopoulos B."/>
            <person name="Lu D."/>
            <person name="Skrede I."/>
            <person name="Drula E."/>
            <person name="Henrissat B."/>
            <person name="Morin E."/>
            <person name="Kohler A."/>
            <person name="Barry K."/>
            <person name="LaButti K."/>
            <person name="Morin E."/>
            <person name="Salamov A."/>
            <person name="Lipzen A."/>
            <person name="Mereny Z."/>
            <person name="Hegedus B."/>
            <person name="Baldrian P."/>
            <person name="Stursova M."/>
            <person name="Weitz H."/>
            <person name="Taylor A."/>
            <person name="Grigoriev I.V."/>
            <person name="Nagy L.G."/>
            <person name="Martin F."/>
            <person name="Kauserud H."/>
        </authorList>
    </citation>
    <scope>NUCLEOTIDE SEQUENCE</scope>
    <source>
        <strain evidence="7">9144</strain>
    </source>
</reference>
<feature type="non-terminal residue" evidence="7">
    <location>
        <position position="1"/>
    </location>
</feature>
<sequence>RLRGAVRIPTETFDGAPTDGSDAWYDKFYALEDYLQNTFPDVFAALKLEHFATHGLLLTWTGSDTSLQPIILMAHQDTVPVPDETIRRWTHPPFEAHLDAEGWVWGRGVGDCKNLLIAELSAVSELLRTGFTPTRTVHIAFGFDEEGGGVHSARAIAAHLEDVYGLDSVLLIVDEGGGVQPDYLGQTWVLPSLAEKGSVNIKVSVNVPGGHSSIPPVHTAIGILSALVSTIEAHPPRLALSARNPFAAFTMCLAEYGTIDDELRGLLAHERTWPAAAEVMASRDPGDAARLSTTQAVDIVGGGVKVNALPEEAHAIVNHRVSADDSIRDIYTRYISLLSPVAAQYNLSVVGFDKFPPVGATRYLQLSSPSGAEASPVTPATGAAWEYVHPLIARRRHFFPDAIVAPYLSTGGTDTRSYVNLTRAIYRFQAVREDQRALIHTVDERIHVDGHLSTIAWVHALIQNADAFRAE</sequence>
<gene>
    <name evidence="7" type="ORF">GGX14DRAFT_365534</name>
</gene>
<keyword evidence="2" id="KW-0645">Protease</keyword>
<dbReference type="CDD" id="cd05674">
    <property type="entry name" value="M20_yscS"/>
    <property type="match status" value="1"/>
</dbReference>
<feature type="domain" description="Peptidase M20 dimerisation" evidence="6">
    <location>
        <begin position="194"/>
        <end position="345"/>
    </location>
</feature>
<dbReference type="Proteomes" id="UP001219525">
    <property type="component" value="Unassembled WGS sequence"/>
</dbReference>
<dbReference type="Gene3D" id="3.30.70.360">
    <property type="match status" value="1"/>
</dbReference>
<dbReference type="InterPro" id="IPR036264">
    <property type="entry name" value="Bact_exopeptidase_dim_dom"/>
</dbReference>
<evidence type="ECO:0000256" key="2">
    <source>
        <dbReference type="ARBA" id="ARBA00022670"/>
    </source>
</evidence>
<dbReference type="Pfam" id="PF01546">
    <property type="entry name" value="Peptidase_M20"/>
    <property type="match status" value="1"/>
</dbReference>
<name>A0AAD6VFG1_9AGAR</name>
<dbReference type="PANTHER" id="PTHR45962">
    <property type="entry name" value="N-FATTY-ACYL-AMINO ACID SYNTHASE/HYDROLASE PM20D1"/>
    <property type="match status" value="1"/>
</dbReference>
<dbReference type="Gene3D" id="1.10.150.900">
    <property type="match status" value="1"/>
</dbReference>
<comment type="similarity">
    <text evidence="1">Belongs to the peptidase M20A family.</text>
</comment>
<evidence type="ECO:0000313" key="8">
    <source>
        <dbReference type="Proteomes" id="UP001219525"/>
    </source>
</evidence>
<dbReference type="InterPro" id="IPR011650">
    <property type="entry name" value="Peptidase_M20_dimer"/>
</dbReference>
<dbReference type="PANTHER" id="PTHR45962:SF1">
    <property type="entry name" value="N-FATTY-ACYL-AMINO ACID SYNTHASE_HYDROLASE PM20D1"/>
    <property type="match status" value="1"/>
</dbReference>
<evidence type="ECO:0000256" key="5">
    <source>
        <dbReference type="ARBA" id="ARBA00022833"/>
    </source>
</evidence>
<evidence type="ECO:0000256" key="4">
    <source>
        <dbReference type="ARBA" id="ARBA00022801"/>
    </source>
</evidence>
<dbReference type="GO" id="GO:0000328">
    <property type="term" value="C:fungal-type vacuole lumen"/>
    <property type="evidence" value="ECO:0007669"/>
    <property type="project" value="TreeGrafter"/>
</dbReference>
<keyword evidence="5" id="KW-0862">Zinc</keyword>
<dbReference type="AlphaFoldDB" id="A0AAD6VFG1"/>
<evidence type="ECO:0000259" key="6">
    <source>
        <dbReference type="Pfam" id="PF07687"/>
    </source>
</evidence>
<accession>A0AAD6VFG1</accession>
<keyword evidence="8" id="KW-1185">Reference proteome</keyword>
<keyword evidence="4" id="KW-0378">Hydrolase</keyword>
<comment type="caution">
    <text evidence="7">The sequence shown here is derived from an EMBL/GenBank/DDBJ whole genome shotgun (WGS) entry which is preliminary data.</text>
</comment>
<dbReference type="InterPro" id="IPR002933">
    <property type="entry name" value="Peptidase_M20"/>
</dbReference>